<dbReference type="InterPro" id="IPR052698">
    <property type="entry name" value="MoCofactor_Util/Proc"/>
</dbReference>
<dbReference type="PANTHER" id="PTHR30388">
    <property type="entry name" value="ALDEHYDE OXIDOREDUCTASE MOLYBDENUM COFACTOR ASSEMBLY PROTEIN"/>
    <property type="match status" value="1"/>
</dbReference>
<dbReference type="InterPro" id="IPR027051">
    <property type="entry name" value="XdhC_Rossmann_dom"/>
</dbReference>
<dbReference type="Pfam" id="PF02625">
    <property type="entry name" value="XdhC_CoxI"/>
    <property type="match status" value="1"/>
</dbReference>
<keyword evidence="4" id="KW-1185">Reference proteome</keyword>
<accession>A0AAE3N108</accession>
<reference evidence="3" key="1">
    <citation type="submission" date="2022-07" db="EMBL/GenBank/DDBJ databases">
        <title>Ectorhizobium quercum gen.nov., sp. nov.</title>
        <authorList>
            <person name="Ma T."/>
            <person name="Li Y."/>
        </authorList>
    </citation>
    <scope>NUCLEOTIDE SEQUENCE</scope>
    <source>
        <strain evidence="3">BDR2-2</strain>
    </source>
</reference>
<evidence type="ECO:0000259" key="2">
    <source>
        <dbReference type="Pfam" id="PF13478"/>
    </source>
</evidence>
<proteinExistence type="predicted"/>
<dbReference type="PANTHER" id="PTHR30388:SF4">
    <property type="entry name" value="MOLYBDENUM COFACTOR INSERTION CHAPERONE PAOD"/>
    <property type="match status" value="1"/>
</dbReference>
<sequence>MSGERMVGVAEMMPESGFRPQTDALSVAARWAAQGRRLALATVIETWGSAPRPAGSHMVVDADGNFEGSVSGGCVEGEVIAQAVDAITGDRALMLEFGVEDETAWRAGLACGGRIRVRLERPAFDLSALEAARRDRRAVVVATALEDGQARLLPLAEAAAMVSPETAEALCRFGKAVLAETADGRALFLNPYLPAPEIVVIGAVQIAQSLAALAGVAGYDLRIVDPRSGFAAPERFPGIALETGWPEEVFAARPAGACDALVALSHDPRIDDDALVAALGAGCFYVGALGSRKTHAKRLERLKAAGLDEAVLSRIAAPVGLDIGAVTPAEIALAILAEIVCARRKGAVPPRRTAKA</sequence>
<gene>
    <name evidence="3" type="ORF">NOF55_12700</name>
</gene>
<dbReference type="EMBL" id="JANFPI010000004">
    <property type="protein sequence ID" value="MCX8997962.1"/>
    <property type="molecule type" value="Genomic_DNA"/>
</dbReference>
<feature type="domain" description="XdhC Rossmann" evidence="2">
    <location>
        <begin position="198"/>
        <end position="339"/>
    </location>
</feature>
<protein>
    <submittedName>
        <fullName evidence="3">XdhC family protein</fullName>
    </submittedName>
</protein>
<evidence type="ECO:0000259" key="1">
    <source>
        <dbReference type="Pfam" id="PF02625"/>
    </source>
</evidence>
<evidence type="ECO:0000313" key="4">
    <source>
        <dbReference type="Proteomes" id="UP001208771"/>
    </source>
</evidence>
<dbReference type="InterPro" id="IPR003777">
    <property type="entry name" value="XdhC_CoxI"/>
</dbReference>
<dbReference type="Proteomes" id="UP001208771">
    <property type="component" value="Unassembled WGS sequence"/>
</dbReference>
<feature type="domain" description="XdhC- CoxI" evidence="1">
    <location>
        <begin position="31"/>
        <end position="98"/>
    </location>
</feature>
<dbReference type="RefSeq" id="WP_306411754.1">
    <property type="nucleotide sequence ID" value="NZ_JANFPI010000004.1"/>
</dbReference>
<dbReference type="Gene3D" id="3.40.50.720">
    <property type="entry name" value="NAD(P)-binding Rossmann-like Domain"/>
    <property type="match status" value="1"/>
</dbReference>
<dbReference type="AlphaFoldDB" id="A0AAE3N108"/>
<dbReference type="Pfam" id="PF13478">
    <property type="entry name" value="XdhC_C"/>
    <property type="match status" value="1"/>
</dbReference>
<evidence type="ECO:0000313" key="3">
    <source>
        <dbReference type="EMBL" id="MCX8997962.1"/>
    </source>
</evidence>
<organism evidence="3 4">
    <name type="scientific">Ectorhizobium quercum</name>
    <dbReference type="NCBI Taxonomy" id="2965071"/>
    <lineage>
        <taxon>Bacteria</taxon>
        <taxon>Pseudomonadati</taxon>
        <taxon>Pseudomonadota</taxon>
        <taxon>Alphaproteobacteria</taxon>
        <taxon>Hyphomicrobiales</taxon>
        <taxon>Rhizobiaceae</taxon>
        <taxon>Ectorhizobium</taxon>
    </lineage>
</organism>
<name>A0AAE3N108_9HYPH</name>
<comment type="caution">
    <text evidence="3">The sequence shown here is derived from an EMBL/GenBank/DDBJ whole genome shotgun (WGS) entry which is preliminary data.</text>
</comment>